<gene>
    <name evidence="3" type="ORF">FNV43_RR26680</name>
</gene>
<protein>
    <submittedName>
        <fullName evidence="3">Uncharacterized protein</fullName>
    </submittedName>
</protein>
<evidence type="ECO:0000256" key="1">
    <source>
        <dbReference type="SAM" id="MobiDB-lite"/>
    </source>
</evidence>
<proteinExistence type="predicted"/>
<dbReference type="AlphaFoldDB" id="A0A8K0DPS5"/>
<feature type="region of interest" description="Disordered" evidence="1">
    <location>
        <begin position="40"/>
        <end position="69"/>
    </location>
</feature>
<evidence type="ECO:0000313" key="4">
    <source>
        <dbReference type="Proteomes" id="UP000796880"/>
    </source>
</evidence>
<keyword evidence="2" id="KW-1133">Transmembrane helix</keyword>
<sequence>MAFSFLKAASVLLILIITIYATQLILVNADGENNGRKFGFFGEGRRTLSPPPPPTHGMEHGMIPPEPFR</sequence>
<evidence type="ECO:0000256" key="2">
    <source>
        <dbReference type="SAM" id="Phobius"/>
    </source>
</evidence>
<evidence type="ECO:0000313" key="3">
    <source>
        <dbReference type="EMBL" id="KAF3431944.1"/>
    </source>
</evidence>
<accession>A0A8K0DPS5</accession>
<name>A0A8K0DPS5_9ROSA</name>
<keyword evidence="2" id="KW-0472">Membrane</keyword>
<reference evidence="3" key="1">
    <citation type="submission" date="2020-03" db="EMBL/GenBank/DDBJ databases">
        <title>A high-quality chromosome-level genome assembly of a woody plant with both climbing and erect habits, Rhamnella rubrinervis.</title>
        <authorList>
            <person name="Lu Z."/>
            <person name="Yang Y."/>
            <person name="Zhu X."/>
            <person name="Sun Y."/>
        </authorList>
    </citation>
    <scope>NUCLEOTIDE SEQUENCE</scope>
    <source>
        <strain evidence="3">BYM</strain>
        <tissue evidence="3">Leaf</tissue>
    </source>
</reference>
<keyword evidence="2" id="KW-0812">Transmembrane</keyword>
<feature type="transmembrane region" description="Helical" evidence="2">
    <location>
        <begin position="6"/>
        <end position="27"/>
    </location>
</feature>
<dbReference type="Proteomes" id="UP000796880">
    <property type="component" value="Unassembled WGS sequence"/>
</dbReference>
<organism evidence="3 4">
    <name type="scientific">Rhamnella rubrinervis</name>
    <dbReference type="NCBI Taxonomy" id="2594499"/>
    <lineage>
        <taxon>Eukaryota</taxon>
        <taxon>Viridiplantae</taxon>
        <taxon>Streptophyta</taxon>
        <taxon>Embryophyta</taxon>
        <taxon>Tracheophyta</taxon>
        <taxon>Spermatophyta</taxon>
        <taxon>Magnoliopsida</taxon>
        <taxon>eudicotyledons</taxon>
        <taxon>Gunneridae</taxon>
        <taxon>Pentapetalae</taxon>
        <taxon>rosids</taxon>
        <taxon>fabids</taxon>
        <taxon>Rosales</taxon>
        <taxon>Rhamnaceae</taxon>
        <taxon>rhamnoid group</taxon>
        <taxon>Rhamneae</taxon>
        <taxon>Rhamnella</taxon>
    </lineage>
</organism>
<keyword evidence="4" id="KW-1185">Reference proteome</keyword>
<dbReference type="EMBL" id="VOIH02000012">
    <property type="protein sequence ID" value="KAF3431944.1"/>
    <property type="molecule type" value="Genomic_DNA"/>
</dbReference>
<comment type="caution">
    <text evidence="3">The sequence shown here is derived from an EMBL/GenBank/DDBJ whole genome shotgun (WGS) entry which is preliminary data.</text>
</comment>